<keyword evidence="7" id="KW-1185">Reference proteome</keyword>
<comment type="similarity">
    <text evidence="1">Belongs to the carnosine N-methyltransferase family.</text>
</comment>
<dbReference type="InterPro" id="IPR012901">
    <property type="entry name" value="CARME"/>
</dbReference>
<evidence type="ECO:0000256" key="3">
    <source>
        <dbReference type="ARBA" id="ARBA00022603"/>
    </source>
</evidence>
<name>A0AAD2CKK0_9STRA</name>
<dbReference type="Pfam" id="PF07942">
    <property type="entry name" value="CARME"/>
    <property type="match status" value="1"/>
</dbReference>
<dbReference type="Gene3D" id="3.40.50.150">
    <property type="entry name" value="Vaccinia Virus protein VP39"/>
    <property type="match status" value="1"/>
</dbReference>
<evidence type="ECO:0000256" key="5">
    <source>
        <dbReference type="ARBA" id="ARBA00022691"/>
    </source>
</evidence>
<proteinExistence type="inferred from homology"/>
<dbReference type="SMART" id="SM01296">
    <property type="entry name" value="N2227"/>
    <property type="match status" value="1"/>
</dbReference>
<keyword evidence="5" id="KW-0949">S-adenosyl-L-methionine</keyword>
<keyword evidence="3" id="KW-0489">Methyltransferase</keyword>
<dbReference type="SUPFAM" id="SSF53335">
    <property type="entry name" value="S-adenosyl-L-methionine-dependent methyltransferases"/>
    <property type="match status" value="1"/>
</dbReference>
<dbReference type="PANTHER" id="PTHR12303">
    <property type="entry name" value="CARNOSINE N-METHYLTRANSFERASE"/>
    <property type="match status" value="1"/>
</dbReference>
<evidence type="ECO:0000313" key="6">
    <source>
        <dbReference type="EMBL" id="CAJ1901070.1"/>
    </source>
</evidence>
<reference evidence="6" key="1">
    <citation type="submission" date="2023-08" db="EMBL/GenBank/DDBJ databases">
        <authorList>
            <person name="Audoor S."/>
            <person name="Bilcke G."/>
        </authorList>
    </citation>
    <scope>NUCLEOTIDE SEQUENCE</scope>
</reference>
<dbReference type="Proteomes" id="UP001295423">
    <property type="component" value="Unassembled WGS sequence"/>
</dbReference>
<gene>
    <name evidence="6" type="ORF">CYCCA115_LOCUS319</name>
</gene>
<evidence type="ECO:0000256" key="2">
    <source>
        <dbReference type="ARBA" id="ARBA00012003"/>
    </source>
</evidence>
<dbReference type="EMBL" id="CAKOGP040000001">
    <property type="protein sequence ID" value="CAJ1901070.1"/>
    <property type="molecule type" value="Genomic_DNA"/>
</dbReference>
<evidence type="ECO:0000256" key="1">
    <source>
        <dbReference type="ARBA" id="ARBA00010086"/>
    </source>
</evidence>
<sequence>MSQKDGVKKHELHALSGAYDTYLEHDESEKNHFDDVCRAFRQHATFVMSQWANHQFRLHALPQSQRDLLPDALKHGTPDFNKRASHYKDAAIRNQFCFDCMLRHAGVPHSQQQVTPITKVPSDEQMSKITSVLKSLARDWSAEGKRERDMAYVPIIEQIKKYMPLSDLLPHDRPTIAVPGAGVGRLAFELTKLGYAVQGNEFSLYMLLASDFMLNGGIATPDRPLRISPWILESRNSHSSADRCRSIPIPDVDPTTLLNSGGNAMPPIFSMAAGDFVSIYSNPSEAGKWDCVCSCFFMDACPNIVEILQIIHKMLKPGGYLMNFGPLLYHWSGPPMRPDDESPDAYHSRFQHLDDRYLKSVDLSYEDVKETMMKVGFEVVEEHVGMESLYTADERSMQSTMYNCVNFVARKRRSEYVKQEL</sequence>
<protein>
    <recommendedName>
        <fullName evidence="2">carnosine N-methyltransferase</fullName>
        <ecNumber evidence="2">2.1.1.22</ecNumber>
    </recommendedName>
</protein>
<dbReference type="AlphaFoldDB" id="A0AAD2CKK0"/>
<evidence type="ECO:0000313" key="7">
    <source>
        <dbReference type="Proteomes" id="UP001295423"/>
    </source>
</evidence>
<dbReference type="PANTHER" id="PTHR12303:SF6">
    <property type="entry name" value="CARNOSINE N-METHYLTRANSFERASE"/>
    <property type="match status" value="1"/>
</dbReference>
<accession>A0AAD2CKK0</accession>
<dbReference type="GO" id="GO:0030735">
    <property type="term" value="F:carnosine N-methyltransferase activity"/>
    <property type="evidence" value="ECO:0007669"/>
    <property type="project" value="UniProtKB-EC"/>
</dbReference>
<keyword evidence="4" id="KW-0808">Transferase</keyword>
<organism evidence="6 7">
    <name type="scientific">Cylindrotheca closterium</name>
    <dbReference type="NCBI Taxonomy" id="2856"/>
    <lineage>
        <taxon>Eukaryota</taxon>
        <taxon>Sar</taxon>
        <taxon>Stramenopiles</taxon>
        <taxon>Ochrophyta</taxon>
        <taxon>Bacillariophyta</taxon>
        <taxon>Bacillariophyceae</taxon>
        <taxon>Bacillariophycidae</taxon>
        <taxon>Bacillariales</taxon>
        <taxon>Bacillariaceae</taxon>
        <taxon>Cylindrotheca</taxon>
    </lineage>
</organism>
<dbReference type="GO" id="GO:0032259">
    <property type="term" value="P:methylation"/>
    <property type="evidence" value="ECO:0007669"/>
    <property type="project" value="UniProtKB-KW"/>
</dbReference>
<dbReference type="EC" id="2.1.1.22" evidence="2"/>
<evidence type="ECO:0000256" key="4">
    <source>
        <dbReference type="ARBA" id="ARBA00022679"/>
    </source>
</evidence>
<comment type="caution">
    <text evidence="6">The sequence shown here is derived from an EMBL/GenBank/DDBJ whole genome shotgun (WGS) entry which is preliminary data.</text>
</comment>
<dbReference type="InterPro" id="IPR029063">
    <property type="entry name" value="SAM-dependent_MTases_sf"/>
</dbReference>